<feature type="compositionally biased region" description="Low complexity" evidence="1">
    <location>
        <begin position="1072"/>
        <end position="1089"/>
    </location>
</feature>
<dbReference type="SUPFAM" id="SSF56731">
    <property type="entry name" value="DNA primase core"/>
    <property type="match status" value="1"/>
</dbReference>
<feature type="region of interest" description="Disordered" evidence="1">
    <location>
        <begin position="1059"/>
        <end position="1102"/>
    </location>
</feature>
<protein>
    <recommendedName>
        <fullName evidence="4">DUF927 domain-containing protein</fullName>
    </recommendedName>
</protein>
<reference evidence="2 3" key="1">
    <citation type="journal article" date="2019" name="Int. J. Syst. Evol. Microbiol.">
        <title>The Global Catalogue of Microorganisms (GCM) 10K type strain sequencing project: providing services to taxonomists for standard genome sequencing and annotation.</title>
        <authorList>
            <consortium name="The Broad Institute Genomics Platform"/>
            <consortium name="The Broad Institute Genome Sequencing Center for Infectious Disease"/>
            <person name="Wu L."/>
            <person name="Ma J."/>
        </authorList>
    </citation>
    <scope>NUCLEOTIDE SEQUENCE [LARGE SCALE GENOMIC DNA]</scope>
    <source>
        <strain evidence="2 3">JCM 11896</strain>
    </source>
</reference>
<gene>
    <name evidence="2" type="ORF">GCM10009613_65650</name>
</gene>
<dbReference type="Gene3D" id="3.40.1360.10">
    <property type="match status" value="1"/>
</dbReference>
<feature type="region of interest" description="Disordered" evidence="1">
    <location>
        <begin position="110"/>
        <end position="150"/>
    </location>
</feature>
<dbReference type="Proteomes" id="UP001501414">
    <property type="component" value="Unassembled WGS sequence"/>
</dbReference>
<feature type="compositionally biased region" description="Basic residues" evidence="1">
    <location>
        <begin position="973"/>
        <end position="982"/>
    </location>
</feature>
<feature type="region of interest" description="Disordered" evidence="1">
    <location>
        <begin position="971"/>
        <end position="1046"/>
    </location>
</feature>
<comment type="caution">
    <text evidence="2">The sequence shown here is derived from an EMBL/GenBank/DDBJ whole genome shotgun (WGS) entry which is preliminary data.</text>
</comment>
<dbReference type="InterPro" id="IPR034154">
    <property type="entry name" value="TOPRIM_DnaG/twinkle"/>
</dbReference>
<organism evidence="2 3">
    <name type="scientific">Pseudonocardia kongjuensis</name>
    <dbReference type="NCBI Taxonomy" id="102227"/>
    <lineage>
        <taxon>Bacteria</taxon>
        <taxon>Bacillati</taxon>
        <taxon>Actinomycetota</taxon>
        <taxon>Actinomycetes</taxon>
        <taxon>Pseudonocardiales</taxon>
        <taxon>Pseudonocardiaceae</taxon>
        <taxon>Pseudonocardia</taxon>
    </lineage>
</organism>
<evidence type="ECO:0000313" key="2">
    <source>
        <dbReference type="EMBL" id="GAA1403898.1"/>
    </source>
</evidence>
<feature type="region of interest" description="Disordered" evidence="1">
    <location>
        <begin position="335"/>
        <end position="399"/>
    </location>
</feature>
<keyword evidence="3" id="KW-1185">Reference proteome</keyword>
<proteinExistence type="predicted"/>
<evidence type="ECO:0008006" key="4">
    <source>
        <dbReference type="Google" id="ProtNLM"/>
    </source>
</evidence>
<dbReference type="SUPFAM" id="SSF57783">
    <property type="entry name" value="Zinc beta-ribbon"/>
    <property type="match status" value="1"/>
</dbReference>
<feature type="compositionally biased region" description="Low complexity" evidence="1">
    <location>
        <begin position="1016"/>
        <end position="1046"/>
    </location>
</feature>
<feature type="compositionally biased region" description="Basic residues" evidence="1">
    <location>
        <begin position="133"/>
        <end position="150"/>
    </location>
</feature>
<feature type="region of interest" description="Disordered" evidence="1">
    <location>
        <begin position="691"/>
        <end position="713"/>
    </location>
</feature>
<dbReference type="EMBL" id="BAAAJK010000066">
    <property type="protein sequence ID" value="GAA1403898.1"/>
    <property type="molecule type" value="Genomic_DNA"/>
</dbReference>
<accession>A0ABN1YE80</accession>
<evidence type="ECO:0000313" key="3">
    <source>
        <dbReference type="Proteomes" id="UP001501414"/>
    </source>
</evidence>
<name>A0ABN1YE80_9PSEU</name>
<evidence type="ECO:0000256" key="1">
    <source>
        <dbReference type="SAM" id="MobiDB-lite"/>
    </source>
</evidence>
<dbReference type="CDD" id="cd01029">
    <property type="entry name" value="TOPRIM_primases"/>
    <property type="match status" value="1"/>
</dbReference>
<sequence>MVPAGSRFGNPQHALAPRWWVVPVTHPANNADRSSLVRVADALADRGLVDTSRGDQLYARCPAHDDHNASLSVTWRPDSRTGAGRTFVRCHTGCDTRAVVEALGLNPNLSDLYDEPPARPANPNRSRWEPERRTRKPRSAATKPRTRRGKARRQLVETYGYCDEHGRLIYEVSRWVPKEFTVRVVDSAGRRQPRWPVKARRVLYRLPSVLAAVAAGRPVWLVEGEKDADALAEAGVTATCNAGGAAANGAEQDRWLPQYTESLRGAHVVIVMDRDDDPEQPGRQHATHLFNQLAPVAASVSVVQAAEGKDAADHLAAGRSIEEFERVELNTAEPVAPEPEPHAPDAGAAVPVPAEPPSEPGVTPDESAAPTVDLGRERQRRRGTNDGGAPPPRRRIPKIRDEYEVVDDELCKIETKGRGEDRQTVARVLLPAVPQLLRRLRYDLGDGAPPRVTHYDLAVSRDGETVDLPAIAEEDWQKLTWVADLPWPCPIDDTQSGRSKVRAGIVAVSGPTPVETLYGTFGWREIGGRWVYLHAGGAIDAGGARPDIRIEASAKYRDFALPTPLPAGDTGALSEALTASFALMEAIPDRLAVPMLGAAYRACLGYSRVTILPVGGPSSGKTALAAVGQQHYCPDARYDHLPFGAGEDAATLTSLEEHRFTVGDMLTIVDDGAPDRGTEALGRRLNVLARSQAEQRGKDRGARTGGIRPEHKPRGLLGVTAEQWVGIESAETRVVALDMRRGELNPREAFGPLDSGDGPELRARLTATLVQHYADRMPMTSWLRSTRAEFTDAMVRSDSPDPGVEARRSEAVADLAVGWRALLDMAVARGALTEEHAAERWSRVWAALIEARDRMMAGSVERRPTEIAASSLRSAFIRQTAALRDPRTGEQPVHPELCGWECLGGVMETTWRRVGSPIGWTDGERVWLDPAATTEEITRQSRAAGIPLNLTRDGLGSALADAGILRTRETAKGRRTTRKIRVGRPGGGPNPQVTVWDAPWSWLWPTDDGDDDTGDDWTLPLGEDQGPAGAVPAPQSSAPAPAHIPAAPVAPTQLDALDETSAPDTEPEVSTEPANGPGAPEGPAAAPAARQSEREGQEGSRPGYAGLALVAAAAIGWLARPDGAPVPVDLSERSATLGELLNHAASLGLGHRDGHGQYRGAKWAYGQIWVLPGAREKLGLPAELPEDPTSVLRKIRAELDAAGWGMSESATLSGWNVIYLRDGRRFHLVVPDWQIEPSPFGELSEPAQVLARRLGAYARTTGVAYRYSAAVTGVSLISTTRPELMKAARPELPKVAARPTLEGDYIWQRPMQPDEAAMPYVDAWDVNGLFLGAATSLPLGLGAPEEITEAPRFDPNVPGYWRINAVNWEDARLPDPLQVAGRQRGGDYLWVTTPTMKILTELYELEPEISKAYVWPHGAPKKGDSWDGRAVRVLDKWARELKNARNALLGETSEDDRALLAAVKATYRGGIGRLDAATWRGSDYPLHRPDWRHHVVAQGRYALTRKVVTAAKSAQRYPLAIATDAVLYASDDPTPTPPAGWVEGDQLGQVKHVGRLPSAEVAALLADGATPKSSTYDGSTLVEAGLMDRFKLAGGAR</sequence>
<feature type="compositionally biased region" description="Basic and acidic residues" evidence="1">
    <location>
        <begin position="693"/>
        <end position="713"/>
    </location>
</feature>